<sequence length="68" mass="8168">MSWKTSHLVASSFPIQDYLWSHRGVARRHDDPGQIWREKFRCHQLSVKSIIVILFPDWAMDVRERFIS</sequence>
<reference evidence="1 2" key="1">
    <citation type="submission" date="2021-06" db="EMBL/GenBank/DDBJ databases">
        <title>Caerostris extrusa draft genome.</title>
        <authorList>
            <person name="Kono N."/>
            <person name="Arakawa K."/>
        </authorList>
    </citation>
    <scope>NUCLEOTIDE SEQUENCE [LARGE SCALE GENOMIC DNA]</scope>
</reference>
<evidence type="ECO:0008006" key="3">
    <source>
        <dbReference type="Google" id="ProtNLM"/>
    </source>
</evidence>
<protein>
    <recommendedName>
        <fullName evidence="3">Ycf15</fullName>
    </recommendedName>
</protein>
<organism evidence="1 2">
    <name type="scientific">Caerostris extrusa</name>
    <name type="common">Bark spider</name>
    <name type="synonym">Caerostris bankana</name>
    <dbReference type="NCBI Taxonomy" id="172846"/>
    <lineage>
        <taxon>Eukaryota</taxon>
        <taxon>Metazoa</taxon>
        <taxon>Ecdysozoa</taxon>
        <taxon>Arthropoda</taxon>
        <taxon>Chelicerata</taxon>
        <taxon>Arachnida</taxon>
        <taxon>Araneae</taxon>
        <taxon>Araneomorphae</taxon>
        <taxon>Entelegynae</taxon>
        <taxon>Araneoidea</taxon>
        <taxon>Araneidae</taxon>
        <taxon>Caerostris</taxon>
    </lineage>
</organism>
<accession>A0AAV4RH07</accession>
<dbReference type="Proteomes" id="UP001054945">
    <property type="component" value="Unassembled WGS sequence"/>
</dbReference>
<dbReference type="AlphaFoldDB" id="A0AAV4RH07"/>
<keyword evidence="2" id="KW-1185">Reference proteome</keyword>
<gene>
    <name evidence="1" type="ORF">CEXT_55021</name>
</gene>
<evidence type="ECO:0000313" key="1">
    <source>
        <dbReference type="EMBL" id="GIY21608.1"/>
    </source>
</evidence>
<dbReference type="EMBL" id="BPLR01008038">
    <property type="protein sequence ID" value="GIY21608.1"/>
    <property type="molecule type" value="Genomic_DNA"/>
</dbReference>
<evidence type="ECO:0000313" key="2">
    <source>
        <dbReference type="Proteomes" id="UP001054945"/>
    </source>
</evidence>
<name>A0AAV4RH07_CAEEX</name>
<proteinExistence type="predicted"/>
<comment type="caution">
    <text evidence="1">The sequence shown here is derived from an EMBL/GenBank/DDBJ whole genome shotgun (WGS) entry which is preliminary data.</text>
</comment>